<protein>
    <submittedName>
        <fullName evidence="1">Uncharacterized protein</fullName>
    </submittedName>
</protein>
<evidence type="ECO:0000313" key="1">
    <source>
        <dbReference type="EMBL" id="GAI64789.1"/>
    </source>
</evidence>
<organism evidence="1">
    <name type="scientific">marine sediment metagenome</name>
    <dbReference type="NCBI Taxonomy" id="412755"/>
    <lineage>
        <taxon>unclassified sequences</taxon>
        <taxon>metagenomes</taxon>
        <taxon>ecological metagenomes</taxon>
    </lineage>
</organism>
<sequence>MTQKSRWSVEQLRNLRDLEAAFPEGHITLFPIIQDWGRNIKWDARVYVKGAAGVLPVDKESLLSIGASEVEADEWVERTGKALVALRRLYPAMIPQLEARLKELEATALRGPEAALPEAAPEPEAVRVSD</sequence>
<proteinExistence type="predicted"/>
<gene>
    <name evidence="1" type="ORF">S12H4_02023</name>
</gene>
<dbReference type="AlphaFoldDB" id="X1SAH2"/>
<name>X1SAH2_9ZZZZ</name>
<comment type="caution">
    <text evidence="1">The sequence shown here is derived from an EMBL/GenBank/DDBJ whole genome shotgun (WGS) entry which is preliminary data.</text>
</comment>
<reference evidence="1" key="1">
    <citation type="journal article" date="2014" name="Front. Microbiol.">
        <title>High frequency of phylogenetically diverse reductive dehalogenase-homologous genes in deep subseafloor sedimentary metagenomes.</title>
        <authorList>
            <person name="Kawai M."/>
            <person name="Futagami T."/>
            <person name="Toyoda A."/>
            <person name="Takaki Y."/>
            <person name="Nishi S."/>
            <person name="Hori S."/>
            <person name="Arai W."/>
            <person name="Tsubouchi T."/>
            <person name="Morono Y."/>
            <person name="Uchiyama I."/>
            <person name="Ito T."/>
            <person name="Fujiyama A."/>
            <person name="Inagaki F."/>
            <person name="Takami H."/>
        </authorList>
    </citation>
    <scope>NUCLEOTIDE SEQUENCE</scope>
    <source>
        <strain evidence="1">Expedition CK06-06</strain>
    </source>
</reference>
<accession>X1SAH2</accession>
<dbReference type="EMBL" id="BARW01000457">
    <property type="protein sequence ID" value="GAI64789.1"/>
    <property type="molecule type" value="Genomic_DNA"/>
</dbReference>